<sequence length="146" mass="17154">MTIQLLPVPEQEFSEVFSSVKQALYDHVDAVFGWDDQFQRQRLSSDYQPEWFHWIVSQQNKVGLVCFKPYDTAYHIHLLILFPQYQNQGLGQGVMQQINTLVKSEGRNKITLSSFARNTKAIQFYTRLGYQVIEEDECFVSMALHW</sequence>
<reference evidence="2 3" key="1">
    <citation type="submission" date="2021-02" db="EMBL/GenBank/DDBJ databases">
        <title>Draft Genome Sequences of 5 Vibrio neptunius Strains Isolated From of Bivalve Hatcheries.</title>
        <authorList>
            <person name="Galvis F."/>
            <person name="Barja J.L."/>
            <person name="Lemos M.L."/>
            <person name="Balado M."/>
        </authorList>
    </citation>
    <scope>NUCLEOTIDE SEQUENCE [LARGE SCALE GENOMIC DNA]</scope>
    <source>
        <strain evidence="2 3">PP-145.98</strain>
    </source>
</reference>
<dbReference type="InterPro" id="IPR016181">
    <property type="entry name" value="Acyl_CoA_acyltransferase"/>
</dbReference>
<dbReference type="PROSITE" id="PS51186">
    <property type="entry name" value="GNAT"/>
    <property type="match status" value="1"/>
</dbReference>
<evidence type="ECO:0000313" key="3">
    <source>
        <dbReference type="Proteomes" id="UP000779070"/>
    </source>
</evidence>
<comment type="caution">
    <text evidence="2">The sequence shown here is derived from an EMBL/GenBank/DDBJ whole genome shotgun (WGS) entry which is preliminary data.</text>
</comment>
<proteinExistence type="predicted"/>
<dbReference type="RefSeq" id="WP_206369495.1">
    <property type="nucleotide sequence ID" value="NZ_CAWPTM010000156.1"/>
</dbReference>
<name>A0ABS2ZZF4_9VIBR</name>
<gene>
    <name evidence="2" type="ORF">JYA62_08095</name>
</gene>
<feature type="domain" description="N-acetyltransferase" evidence="1">
    <location>
        <begin position="11"/>
        <end position="146"/>
    </location>
</feature>
<protein>
    <submittedName>
        <fullName evidence="2">GNAT family N-acetyltransferase</fullName>
    </submittedName>
</protein>
<dbReference type="EMBL" id="JAFHLB010000008">
    <property type="protein sequence ID" value="MBN3577637.1"/>
    <property type="molecule type" value="Genomic_DNA"/>
</dbReference>
<dbReference type="Proteomes" id="UP000779070">
    <property type="component" value="Unassembled WGS sequence"/>
</dbReference>
<evidence type="ECO:0000259" key="1">
    <source>
        <dbReference type="PROSITE" id="PS51186"/>
    </source>
</evidence>
<evidence type="ECO:0000313" key="2">
    <source>
        <dbReference type="EMBL" id="MBN3577637.1"/>
    </source>
</evidence>
<organism evidence="2 3">
    <name type="scientific">Vibrio neptunius</name>
    <dbReference type="NCBI Taxonomy" id="170651"/>
    <lineage>
        <taxon>Bacteria</taxon>
        <taxon>Pseudomonadati</taxon>
        <taxon>Pseudomonadota</taxon>
        <taxon>Gammaproteobacteria</taxon>
        <taxon>Vibrionales</taxon>
        <taxon>Vibrionaceae</taxon>
        <taxon>Vibrio</taxon>
    </lineage>
</organism>
<dbReference type="InterPro" id="IPR000182">
    <property type="entry name" value="GNAT_dom"/>
</dbReference>
<dbReference type="CDD" id="cd04301">
    <property type="entry name" value="NAT_SF"/>
    <property type="match status" value="1"/>
</dbReference>
<dbReference type="Gene3D" id="3.40.630.30">
    <property type="match status" value="1"/>
</dbReference>
<keyword evidence="3" id="KW-1185">Reference proteome</keyword>
<accession>A0ABS2ZZF4</accession>
<dbReference type="Pfam" id="PF00583">
    <property type="entry name" value="Acetyltransf_1"/>
    <property type="match status" value="1"/>
</dbReference>
<dbReference type="SUPFAM" id="SSF55729">
    <property type="entry name" value="Acyl-CoA N-acyltransferases (Nat)"/>
    <property type="match status" value="1"/>
</dbReference>